<evidence type="ECO:0000313" key="1">
    <source>
        <dbReference type="EMBL" id="GKV02470.1"/>
    </source>
</evidence>
<gene>
    <name evidence="1" type="ORF">SLEP1_g14905</name>
</gene>
<proteinExistence type="predicted"/>
<evidence type="ECO:0000313" key="2">
    <source>
        <dbReference type="Proteomes" id="UP001054252"/>
    </source>
</evidence>
<dbReference type="EMBL" id="BPVZ01000018">
    <property type="protein sequence ID" value="GKV02470.1"/>
    <property type="molecule type" value="Genomic_DNA"/>
</dbReference>
<dbReference type="AlphaFoldDB" id="A0AAV5IQ14"/>
<dbReference type="Proteomes" id="UP001054252">
    <property type="component" value="Unassembled WGS sequence"/>
</dbReference>
<comment type="caution">
    <text evidence="1">The sequence shown here is derived from an EMBL/GenBank/DDBJ whole genome shotgun (WGS) entry which is preliminary data.</text>
</comment>
<sequence length="69" mass="7689">MNCATLITVAHYLKIKDTSLLSSWVLQAARSPTFPLAWPLSTLLTLKSSTQKIQVYGDLDITSNKLPFH</sequence>
<name>A0AAV5IQ14_9ROSI</name>
<protein>
    <submittedName>
        <fullName evidence="1">Uncharacterized protein</fullName>
    </submittedName>
</protein>
<keyword evidence="2" id="KW-1185">Reference proteome</keyword>
<accession>A0AAV5IQ14</accession>
<reference evidence="1 2" key="1">
    <citation type="journal article" date="2021" name="Commun. Biol.">
        <title>The genome of Shorea leprosula (Dipterocarpaceae) highlights the ecological relevance of drought in aseasonal tropical rainforests.</title>
        <authorList>
            <person name="Ng K.K.S."/>
            <person name="Kobayashi M.J."/>
            <person name="Fawcett J.A."/>
            <person name="Hatakeyama M."/>
            <person name="Paape T."/>
            <person name="Ng C.H."/>
            <person name="Ang C.C."/>
            <person name="Tnah L.H."/>
            <person name="Lee C.T."/>
            <person name="Nishiyama T."/>
            <person name="Sese J."/>
            <person name="O'Brien M.J."/>
            <person name="Copetti D."/>
            <person name="Mohd Noor M.I."/>
            <person name="Ong R.C."/>
            <person name="Putra M."/>
            <person name="Sireger I.Z."/>
            <person name="Indrioko S."/>
            <person name="Kosugi Y."/>
            <person name="Izuno A."/>
            <person name="Isagi Y."/>
            <person name="Lee S.L."/>
            <person name="Shimizu K.K."/>
        </authorList>
    </citation>
    <scope>NUCLEOTIDE SEQUENCE [LARGE SCALE GENOMIC DNA]</scope>
    <source>
        <strain evidence="1">214</strain>
    </source>
</reference>
<organism evidence="1 2">
    <name type="scientific">Rubroshorea leprosula</name>
    <dbReference type="NCBI Taxonomy" id="152421"/>
    <lineage>
        <taxon>Eukaryota</taxon>
        <taxon>Viridiplantae</taxon>
        <taxon>Streptophyta</taxon>
        <taxon>Embryophyta</taxon>
        <taxon>Tracheophyta</taxon>
        <taxon>Spermatophyta</taxon>
        <taxon>Magnoliopsida</taxon>
        <taxon>eudicotyledons</taxon>
        <taxon>Gunneridae</taxon>
        <taxon>Pentapetalae</taxon>
        <taxon>rosids</taxon>
        <taxon>malvids</taxon>
        <taxon>Malvales</taxon>
        <taxon>Dipterocarpaceae</taxon>
        <taxon>Rubroshorea</taxon>
    </lineage>
</organism>